<dbReference type="EMBL" id="OZ037950">
    <property type="protein sequence ID" value="CAL1712177.1"/>
    <property type="molecule type" value="Genomic_DNA"/>
</dbReference>
<name>A0ABP1DY83_9APHY</name>
<evidence type="ECO:0000256" key="3">
    <source>
        <dbReference type="ARBA" id="ARBA00022989"/>
    </source>
</evidence>
<comment type="similarity">
    <text evidence="5">Belongs to the class VI-like SAM-binding methyltransferase superfamily. Isoprenylcysteine carboxyl methyltransferase family.</text>
</comment>
<sequence>MLASPILRIPLALASSYIAQRSSTPPNPPAEVVERQKYHAKDTSTDTLGSILWWWLPSYWITLHFISFLEIYTILQAEIPILPRPPTLLLPLATERGQLRLSMVAAAGILFASVGYNIRMSAVRHLGRQFTFELSIQSKHKLVTDGLYSLVRHPGYLGAITICCGNVVFQMGPGSVCLERGLWHAALGRVVGVFWIFLNIAVSSIMAFRTASEDAALRRQFPEEWDVWAAKTPYRLIPGIY</sequence>
<organism evidence="6 7">
    <name type="scientific">Somion occarium</name>
    <dbReference type="NCBI Taxonomy" id="3059160"/>
    <lineage>
        <taxon>Eukaryota</taxon>
        <taxon>Fungi</taxon>
        <taxon>Dikarya</taxon>
        <taxon>Basidiomycota</taxon>
        <taxon>Agaricomycotina</taxon>
        <taxon>Agaricomycetes</taxon>
        <taxon>Polyporales</taxon>
        <taxon>Cerrenaceae</taxon>
        <taxon>Somion</taxon>
    </lineage>
</organism>
<dbReference type="PANTHER" id="PTHR12714:SF9">
    <property type="entry name" value="PROTEIN-S-ISOPRENYLCYSTEINE O-METHYLTRANSFERASE"/>
    <property type="match status" value="1"/>
</dbReference>
<feature type="transmembrane region" description="Helical" evidence="5">
    <location>
        <begin position="52"/>
        <end position="75"/>
    </location>
</feature>
<evidence type="ECO:0000256" key="5">
    <source>
        <dbReference type="RuleBase" id="RU362022"/>
    </source>
</evidence>
<feature type="transmembrane region" description="Helical" evidence="5">
    <location>
        <begin position="99"/>
        <end position="118"/>
    </location>
</feature>
<keyword evidence="5" id="KW-0949">S-adenosyl-L-methionine</keyword>
<dbReference type="EC" id="2.1.1.100" evidence="5"/>
<feature type="transmembrane region" description="Helical" evidence="5">
    <location>
        <begin position="186"/>
        <end position="208"/>
    </location>
</feature>
<evidence type="ECO:0000256" key="1">
    <source>
        <dbReference type="ARBA" id="ARBA00004141"/>
    </source>
</evidence>
<keyword evidence="7" id="KW-1185">Reference proteome</keyword>
<dbReference type="Pfam" id="PF04140">
    <property type="entry name" value="ICMT"/>
    <property type="match status" value="1"/>
</dbReference>
<accession>A0ABP1DY83</accession>
<dbReference type="InterPro" id="IPR007269">
    <property type="entry name" value="ICMT_MeTrfase"/>
</dbReference>
<reference evidence="7" key="1">
    <citation type="submission" date="2024-04" db="EMBL/GenBank/DDBJ databases">
        <authorList>
            <person name="Shaw F."/>
            <person name="Minotto A."/>
        </authorList>
    </citation>
    <scope>NUCLEOTIDE SEQUENCE [LARGE SCALE GENOMIC DNA]</scope>
</reference>
<gene>
    <name evidence="6" type="ORF">GFSPODELE1_LOCUS8707</name>
</gene>
<evidence type="ECO:0000313" key="7">
    <source>
        <dbReference type="Proteomes" id="UP001497453"/>
    </source>
</evidence>
<protein>
    <recommendedName>
        <fullName evidence="5">Protein-S-isoprenylcysteine O-methyltransferase</fullName>
        <ecNumber evidence="5">2.1.1.100</ecNumber>
    </recommendedName>
</protein>
<dbReference type="PANTHER" id="PTHR12714">
    <property type="entry name" value="PROTEIN-S ISOPRENYLCYSTEINE O-METHYLTRANSFERASE"/>
    <property type="match status" value="1"/>
</dbReference>
<keyword evidence="2 5" id="KW-0812">Transmembrane</keyword>
<dbReference type="Gene3D" id="1.20.120.1630">
    <property type="match status" value="1"/>
</dbReference>
<keyword evidence="5" id="KW-0489">Methyltransferase</keyword>
<comment type="caution">
    <text evidence="5">Lacks conserved residue(s) required for the propagation of feature annotation.</text>
</comment>
<evidence type="ECO:0000313" key="6">
    <source>
        <dbReference type="EMBL" id="CAL1712177.1"/>
    </source>
</evidence>
<keyword evidence="3 5" id="KW-1133">Transmembrane helix</keyword>
<keyword evidence="5" id="KW-0256">Endoplasmic reticulum</keyword>
<keyword evidence="5" id="KW-0808">Transferase</keyword>
<dbReference type="Proteomes" id="UP001497453">
    <property type="component" value="Chromosome 7"/>
</dbReference>
<evidence type="ECO:0000256" key="2">
    <source>
        <dbReference type="ARBA" id="ARBA00022692"/>
    </source>
</evidence>
<evidence type="ECO:0000256" key="4">
    <source>
        <dbReference type="ARBA" id="ARBA00023136"/>
    </source>
</evidence>
<comment type="catalytic activity">
    <reaction evidence="5">
        <text>[protein]-C-terminal S-[(2E,6E)-farnesyl]-L-cysteine + S-adenosyl-L-methionine = [protein]-C-terminal S-[(2E,6E)-farnesyl]-L-cysteine methyl ester + S-adenosyl-L-homocysteine</text>
        <dbReference type="Rhea" id="RHEA:21672"/>
        <dbReference type="Rhea" id="RHEA-COMP:12125"/>
        <dbReference type="Rhea" id="RHEA-COMP:12126"/>
        <dbReference type="ChEBI" id="CHEBI:57856"/>
        <dbReference type="ChEBI" id="CHEBI:59789"/>
        <dbReference type="ChEBI" id="CHEBI:90510"/>
        <dbReference type="ChEBI" id="CHEBI:90511"/>
        <dbReference type="EC" id="2.1.1.100"/>
    </reaction>
</comment>
<keyword evidence="4 5" id="KW-0472">Membrane</keyword>
<proteinExistence type="inferred from homology"/>
<comment type="subcellular location">
    <subcellularLocation>
        <location evidence="5">Endoplasmic reticulum membrane</location>
        <topology evidence="5">Multi-pass membrane protein</topology>
    </subcellularLocation>
    <subcellularLocation>
        <location evidence="1">Membrane</location>
        <topology evidence="1">Multi-pass membrane protein</topology>
    </subcellularLocation>
</comment>